<evidence type="ECO:0000256" key="1">
    <source>
        <dbReference type="SAM" id="MobiDB-lite"/>
    </source>
</evidence>
<dbReference type="EnsemblPlants" id="Bo6g082200.1">
    <property type="protein sequence ID" value="Bo6g082200.1"/>
    <property type="gene ID" value="Bo6g082200"/>
</dbReference>
<reference evidence="2 3" key="1">
    <citation type="journal article" date="2014" name="Genome Biol.">
        <title>Transcriptome and methylome profiling reveals relics of genome dominance in the mesopolyploid Brassica oleracea.</title>
        <authorList>
            <person name="Parkin I.A."/>
            <person name="Koh C."/>
            <person name="Tang H."/>
            <person name="Robinson S.J."/>
            <person name="Kagale S."/>
            <person name="Clarke W.E."/>
            <person name="Town C.D."/>
            <person name="Nixon J."/>
            <person name="Krishnakumar V."/>
            <person name="Bidwell S.L."/>
            <person name="Denoeud F."/>
            <person name="Belcram H."/>
            <person name="Links M.G."/>
            <person name="Just J."/>
            <person name="Clarke C."/>
            <person name="Bender T."/>
            <person name="Huebert T."/>
            <person name="Mason A.S."/>
            <person name="Pires J.C."/>
            <person name="Barker G."/>
            <person name="Moore J."/>
            <person name="Walley P.G."/>
            <person name="Manoli S."/>
            <person name="Batley J."/>
            <person name="Edwards D."/>
            <person name="Nelson M.N."/>
            <person name="Wang X."/>
            <person name="Paterson A.H."/>
            <person name="King G."/>
            <person name="Bancroft I."/>
            <person name="Chalhoub B."/>
            <person name="Sharpe A.G."/>
        </authorList>
    </citation>
    <scope>NUCLEOTIDE SEQUENCE</scope>
    <source>
        <strain evidence="2 3">cv. TO1000</strain>
    </source>
</reference>
<evidence type="ECO:0000313" key="2">
    <source>
        <dbReference type="EnsemblPlants" id="Bo6g082200.1"/>
    </source>
</evidence>
<dbReference type="AlphaFoldDB" id="A0A0D3CW54"/>
<dbReference type="HOGENOM" id="CLU_2797490_0_0_1"/>
<accession>A0A0D3CW54</accession>
<sequence>MSQERGTEVNLGWNDGPEFDQGYNSDGENRRERNDFNIEKGLASHFDILSTTISPHKHLFGTPTTRPL</sequence>
<organism evidence="2 3">
    <name type="scientific">Brassica oleracea var. oleracea</name>
    <dbReference type="NCBI Taxonomy" id="109376"/>
    <lineage>
        <taxon>Eukaryota</taxon>
        <taxon>Viridiplantae</taxon>
        <taxon>Streptophyta</taxon>
        <taxon>Embryophyta</taxon>
        <taxon>Tracheophyta</taxon>
        <taxon>Spermatophyta</taxon>
        <taxon>Magnoliopsida</taxon>
        <taxon>eudicotyledons</taxon>
        <taxon>Gunneridae</taxon>
        <taxon>Pentapetalae</taxon>
        <taxon>rosids</taxon>
        <taxon>malvids</taxon>
        <taxon>Brassicales</taxon>
        <taxon>Brassicaceae</taxon>
        <taxon>Brassiceae</taxon>
        <taxon>Brassica</taxon>
    </lineage>
</organism>
<protein>
    <submittedName>
        <fullName evidence="2">Uncharacterized protein</fullName>
    </submittedName>
</protein>
<proteinExistence type="predicted"/>
<name>A0A0D3CW54_BRAOL</name>
<evidence type="ECO:0000313" key="3">
    <source>
        <dbReference type="Proteomes" id="UP000032141"/>
    </source>
</evidence>
<reference evidence="2" key="2">
    <citation type="submission" date="2015-03" db="UniProtKB">
        <authorList>
            <consortium name="EnsemblPlants"/>
        </authorList>
    </citation>
    <scope>IDENTIFICATION</scope>
</reference>
<dbReference type="Proteomes" id="UP000032141">
    <property type="component" value="Chromosome C6"/>
</dbReference>
<keyword evidence="3" id="KW-1185">Reference proteome</keyword>
<feature type="region of interest" description="Disordered" evidence="1">
    <location>
        <begin position="1"/>
        <end position="31"/>
    </location>
</feature>
<dbReference type="Gramene" id="Bo6g082200.1">
    <property type="protein sequence ID" value="Bo6g082200.1"/>
    <property type="gene ID" value="Bo6g082200"/>
</dbReference>